<name>A0ABS2X8U6_POLSP</name>
<evidence type="ECO:0000313" key="9">
    <source>
        <dbReference type="EMBL" id="MBN3270616.1"/>
    </source>
</evidence>
<feature type="domain" description="SWIM-type" evidence="8">
    <location>
        <begin position="49"/>
        <end position="82"/>
    </location>
</feature>
<feature type="region of interest" description="Disordered" evidence="5">
    <location>
        <begin position="425"/>
        <end position="447"/>
    </location>
</feature>
<dbReference type="InterPro" id="IPR000433">
    <property type="entry name" value="Znf_ZZ"/>
</dbReference>
<dbReference type="CDD" id="cd16494">
    <property type="entry name" value="RING-CH-C4HC3_ZSWM2"/>
    <property type="match status" value="1"/>
</dbReference>
<dbReference type="Proteomes" id="UP001166093">
    <property type="component" value="Unassembled WGS sequence"/>
</dbReference>
<keyword evidence="1" id="KW-0479">Metal-binding</keyword>
<evidence type="ECO:0000256" key="2">
    <source>
        <dbReference type="ARBA" id="ARBA00022771"/>
    </source>
</evidence>
<keyword evidence="9" id="KW-0436">Ligase</keyword>
<organism evidence="9 10">
    <name type="scientific">Polyodon spathula</name>
    <name type="common">North American paddlefish</name>
    <name type="synonym">Squalus spathula</name>
    <dbReference type="NCBI Taxonomy" id="7913"/>
    <lineage>
        <taxon>Eukaryota</taxon>
        <taxon>Metazoa</taxon>
        <taxon>Chordata</taxon>
        <taxon>Craniata</taxon>
        <taxon>Vertebrata</taxon>
        <taxon>Euteleostomi</taxon>
        <taxon>Actinopterygii</taxon>
        <taxon>Chondrostei</taxon>
        <taxon>Acipenseriformes</taxon>
        <taxon>Polyodontidae</taxon>
        <taxon>Polyodon</taxon>
    </lineage>
</organism>
<feature type="domain" description="RING-type" evidence="6">
    <location>
        <begin position="145"/>
        <end position="197"/>
    </location>
</feature>
<evidence type="ECO:0000256" key="3">
    <source>
        <dbReference type="ARBA" id="ARBA00022833"/>
    </source>
</evidence>
<feature type="domain" description="RING-type" evidence="6">
    <location>
        <begin position="334"/>
        <end position="375"/>
    </location>
</feature>
<dbReference type="GO" id="GO:0016874">
    <property type="term" value="F:ligase activity"/>
    <property type="evidence" value="ECO:0007669"/>
    <property type="project" value="UniProtKB-KW"/>
</dbReference>
<sequence>MFRNTCWRRTINDLVSWHQDQALNTTIFILREFGPTGFLLKEEGETRNFKVCLGDPHCCTCSVFFKDKDLCKHICWVLLKKFRLPREHEYCFQLGLVEREINQLLWGLHHVKTPRPAANISESKQKTTEDDGCVGQKMIDAEDVCPICQEELLKKKLPVSYCRYGCGNSVHISCMKIWADHQTKSQSDTMVKCPLCRKNFASLKNLYEEVRNSAKLTTAAEKERPDRHLGIPCNNCTAFPINGKCFKCTVCCDYHLCEECFRKQCHSHHSFSFRLKRTQRWRPVSQLSSHSLMFTFLLCSDSSTSESLPENIVSMLPFLMVRQNSKLLEPGHQCRICLKTFILGQHVRQLPCHHKFHKKCIDHWLLQECNSCPLDGQVVYNTLTWNNMISKEKTKKTLLNHLRQEDQLQQELFIPGIGISIKRTGVTGGYSQPGRDKLQDQRGRSPGQIPQDMILNGLECLQLSGMPLKHDYRTSDDRLATGYQESPPEVSIGKQNCYSSGSIKTEHVSERSAISADTSVRIINRAYNEKHALVESTRISAVRGRPKSHLSGSAVCPESPENVFVGLNVLSKDCMVQGREVCHPGRATSHRRVNYRRPRYNSVKAAVTDEALTMEGIRLHTK</sequence>
<dbReference type="SUPFAM" id="SSF57850">
    <property type="entry name" value="RING/U-box"/>
    <property type="match status" value="3"/>
</dbReference>
<dbReference type="PROSITE" id="PS01357">
    <property type="entry name" value="ZF_ZZ_1"/>
    <property type="match status" value="1"/>
</dbReference>
<dbReference type="PANTHER" id="PTHR21540">
    <property type="entry name" value="RING FINGER AND SWIM DOMAIN-CONTAINING PROTEIN 2"/>
    <property type="match status" value="1"/>
</dbReference>
<dbReference type="SMART" id="SM00291">
    <property type="entry name" value="ZnF_ZZ"/>
    <property type="match status" value="1"/>
</dbReference>
<dbReference type="InterPro" id="IPR043145">
    <property type="entry name" value="Znf_ZZ_sf"/>
</dbReference>
<proteinExistence type="predicted"/>
<evidence type="ECO:0000259" key="6">
    <source>
        <dbReference type="PROSITE" id="PS50089"/>
    </source>
</evidence>
<dbReference type="PROSITE" id="PS50089">
    <property type="entry name" value="ZF_RING_2"/>
    <property type="match status" value="2"/>
</dbReference>
<dbReference type="CDD" id="cd16486">
    <property type="entry name" value="mRING-H2-C3H2C2D_ZSWM2"/>
    <property type="match status" value="1"/>
</dbReference>
<reference evidence="9" key="1">
    <citation type="journal article" date="2021" name="Cell">
        <title>Tracing the genetic footprints of vertebrate landing in non-teleost ray-finned fishes.</title>
        <authorList>
            <person name="Bi X."/>
            <person name="Wang K."/>
            <person name="Yang L."/>
            <person name="Pan H."/>
            <person name="Jiang H."/>
            <person name="Wei Q."/>
            <person name="Fang M."/>
            <person name="Yu H."/>
            <person name="Zhu C."/>
            <person name="Cai Y."/>
            <person name="He Y."/>
            <person name="Gan X."/>
            <person name="Zeng H."/>
            <person name="Yu D."/>
            <person name="Zhu Y."/>
            <person name="Jiang H."/>
            <person name="Qiu Q."/>
            <person name="Yang H."/>
            <person name="Zhang Y.E."/>
            <person name="Wang W."/>
            <person name="Zhu M."/>
            <person name="He S."/>
            <person name="Zhang G."/>
        </authorList>
    </citation>
    <scope>NUCLEOTIDE SEQUENCE</scope>
    <source>
        <strain evidence="9">Pddl_001</strain>
    </source>
</reference>
<dbReference type="Pfam" id="PF13639">
    <property type="entry name" value="zf-RING_2"/>
    <property type="match status" value="1"/>
</dbReference>
<keyword evidence="2 4" id="KW-0863">Zinc-finger</keyword>
<comment type="caution">
    <text evidence="9">The sequence shown here is derived from an EMBL/GenBank/DDBJ whole genome shotgun (WGS) entry which is preliminary data.</text>
</comment>
<feature type="domain" description="ZZ-type" evidence="7">
    <location>
        <begin position="228"/>
        <end position="279"/>
    </location>
</feature>
<dbReference type="InterPro" id="IPR013083">
    <property type="entry name" value="Znf_RING/FYVE/PHD"/>
</dbReference>
<feature type="compositionally biased region" description="Basic and acidic residues" evidence="5">
    <location>
        <begin position="434"/>
        <end position="443"/>
    </location>
</feature>
<feature type="non-terminal residue" evidence="9">
    <location>
        <position position="622"/>
    </location>
</feature>
<keyword evidence="3" id="KW-0862">Zinc</keyword>
<feature type="non-terminal residue" evidence="9">
    <location>
        <position position="1"/>
    </location>
</feature>
<dbReference type="Gene3D" id="3.30.60.90">
    <property type="match status" value="1"/>
</dbReference>
<dbReference type="PROSITE" id="PS50966">
    <property type="entry name" value="ZF_SWIM"/>
    <property type="match status" value="1"/>
</dbReference>
<evidence type="ECO:0000256" key="1">
    <source>
        <dbReference type="ARBA" id="ARBA00022723"/>
    </source>
</evidence>
<accession>A0ABS2X8U6</accession>
<evidence type="ECO:0000259" key="7">
    <source>
        <dbReference type="PROSITE" id="PS50135"/>
    </source>
</evidence>
<dbReference type="PROSITE" id="PS50135">
    <property type="entry name" value="ZF_ZZ_2"/>
    <property type="match status" value="1"/>
</dbReference>
<dbReference type="Gene3D" id="3.30.40.10">
    <property type="entry name" value="Zinc/RING finger domain, C3HC4 (zinc finger)"/>
    <property type="match status" value="2"/>
</dbReference>
<protein>
    <submittedName>
        <fullName evidence="9">ZSWM2 ligase</fullName>
    </submittedName>
</protein>
<evidence type="ECO:0000256" key="5">
    <source>
        <dbReference type="SAM" id="MobiDB-lite"/>
    </source>
</evidence>
<evidence type="ECO:0000259" key="8">
    <source>
        <dbReference type="PROSITE" id="PS50966"/>
    </source>
</evidence>
<dbReference type="InterPro" id="IPR001841">
    <property type="entry name" value="Znf_RING"/>
</dbReference>
<keyword evidence="10" id="KW-1185">Reference proteome</keyword>
<dbReference type="PANTHER" id="PTHR21540:SF3">
    <property type="entry name" value="E3 UBIQUITIN-PROTEIN LIGASE ZSWIM2"/>
    <property type="match status" value="1"/>
</dbReference>
<dbReference type="SMART" id="SM00184">
    <property type="entry name" value="RING"/>
    <property type="match status" value="2"/>
</dbReference>
<evidence type="ECO:0000256" key="4">
    <source>
        <dbReference type="PROSITE-ProRule" id="PRU00228"/>
    </source>
</evidence>
<dbReference type="InterPro" id="IPR007527">
    <property type="entry name" value="Znf_SWIM"/>
</dbReference>
<dbReference type="EMBL" id="JAAWVQ010003309">
    <property type="protein sequence ID" value="MBN3270616.1"/>
    <property type="molecule type" value="Genomic_DNA"/>
</dbReference>
<gene>
    <name evidence="9" type="primary">Zswim2</name>
    <name evidence="9" type="ORF">GTO93_0001018</name>
</gene>
<evidence type="ECO:0000313" key="10">
    <source>
        <dbReference type="Proteomes" id="UP001166093"/>
    </source>
</evidence>
<dbReference type="InterPro" id="IPR039903">
    <property type="entry name" value="Zswim2"/>
</dbReference>